<keyword evidence="5" id="KW-1185">Reference proteome</keyword>
<dbReference type="InterPro" id="IPR038765">
    <property type="entry name" value="Papain-like_cys_pep_sf"/>
</dbReference>
<name>A0A835H199_9MAGN</name>
<evidence type="ECO:0000313" key="5">
    <source>
        <dbReference type="Proteomes" id="UP000631114"/>
    </source>
</evidence>
<protein>
    <recommendedName>
        <fullName evidence="3">Peptidase C1A papain C-terminal domain-containing protein</fullName>
    </recommendedName>
</protein>
<proteinExistence type="inferred from homology"/>
<reference evidence="4 5" key="1">
    <citation type="submission" date="2020-10" db="EMBL/GenBank/DDBJ databases">
        <title>The Coptis chinensis genome and diversification of protoberbering-type alkaloids.</title>
        <authorList>
            <person name="Wang B."/>
            <person name="Shu S."/>
            <person name="Song C."/>
            <person name="Liu Y."/>
        </authorList>
    </citation>
    <scope>NUCLEOTIDE SEQUENCE [LARGE SCALE GENOMIC DNA]</scope>
    <source>
        <strain evidence="4">HL-2020</strain>
        <tissue evidence="4">Leaf</tissue>
    </source>
</reference>
<gene>
    <name evidence="4" type="ORF">IFM89_029538</name>
</gene>
<dbReference type="Gene3D" id="3.90.70.10">
    <property type="entry name" value="Cysteine proteinases"/>
    <property type="match status" value="1"/>
</dbReference>
<evidence type="ECO:0000259" key="3">
    <source>
        <dbReference type="SMART" id="SM00645"/>
    </source>
</evidence>
<dbReference type="GO" id="GO:0006508">
    <property type="term" value="P:proteolysis"/>
    <property type="evidence" value="ECO:0007669"/>
    <property type="project" value="InterPro"/>
</dbReference>
<feature type="non-terminal residue" evidence="4">
    <location>
        <position position="314"/>
    </location>
</feature>
<feature type="domain" description="Peptidase C1A papain C-terminal" evidence="3">
    <location>
        <begin position="1"/>
        <end position="110"/>
    </location>
</feature>
<dbReference type="PANTHER" id="PTHR12411">
    <property type="entry name" value="CYSTEINE PROTEASE FAMILY C1-RELATED"/>
    <property type="match status" value="1"/>
</dbReference>
<accession>A0A835H199</accession>
<dbReference type="PROSITE" id="PS00640">
    <property type="entry name" value="THIOL_PROTEASE_ASN"/>
    <property type="match status" value="1"/>
</dbReference>
<evidence type="ECO:0000256" key="1">
    <source>
        <dbReference type="ARBA" id="ARBA00008455"/>
    </source>
</evidence>
<dbReference type="Proteomes" id="UP000631114">
    <property type="component" value="Unassembled WGS sequence"/>
</dbReference>
<evidence type="ECO:0000256" key="2">
    <source>
        <dbReference type="ARBA" id="ARBA00023157"/>
    </source>
</evidence>
<dbReference type="InterPro" id="IPR013128">
    <property type="entry name" value="Peptidase_C1A"/>
</dbReference>
<dbReference type="SMART" id="SM00645">
    <property type="entry name" value="Pept_C1"/>
    <property type="match status" value="1"/>
</dbReference>
<dbReference type="CDD" id="cd02248">
    <property type="entry name" value="Peptidase_C1A"/>
    <property type="match status" value="1"/>
</dbReference>
<dbReference type="EMBL" id="JADFTS010000009">
    <property type="protein sequence ID" value="KAF9589922.1"/>
    <property type="molecule type" value="Genomic_DNA"/>
</dbReference>
<dbReference type="AlphaFoldDB" id="A0A835H199"/>
<dbReference type="GO" id="GO:0008234">
    <property type="term" value="F:cysteine-type peptidase activity"/>
    <property type="evidence" value="ECO:0007669"/>
    <property type="project" value="InterPro"/>
</dbReference>
<dbReference type="InterPro" id="IPR025661">
    <property type="entry name" value="Pept_asp_AS"/>
</dbReference>
<dbReference type="InterPro" id="IPR000668">
    <property type="entry name" value="Peptidase_C1A_C"/>
</dbReference>
<dbReference type="Pfam" id="PF00112">
    <property type="entry name" value="Peptidase_C1"/>
    <property type="match status" value="1"/>
</dbReference>
<dbReference type="OrthoDB" id="10253408at2759"/>
<sequence>VVTIDDYESIDDEKALQAVVAKQPVALSIYIKRGALTFYKSGIFTRPCGLDSIHSMTIVGYGVDNGIKYWIVKNSWGADWGEDGYIRMERNVADTKYGLCGIAKAAIYPIKKSLNRIYTSSTTRLDKIHMFLIILGIPQYYFLETQWQDTKHRSYTLQSANSCEPILYLSPIVDSSSSKNIHSFIRRRLAVEGIIDSVVSGTTPSYSLESKLGDCKRVRWGSSTEIRDWEISYWIAIRWVRLRIHFGAIFVKCLLVMFKFGRDSLGLCCSMENSICPNGYQKKVCFGGQRPTRGVQSDSCVWWSNERVVERCND</sequence>
<dbReference type="InterPro" id="IPR039417">
    <property type="entry name" value="Peptidase_C1A_papain-like"/>
</dbReference>
<organism evidence="4 5">
    <name type="scientific">Coptis chinensis</name>
    <dbReference type="NCBI Taxonomy" id="261450"/>
    <lineage>
        <taxon>Eukaryota</taxon>
        <taxon>Viridiplantae</taxon>
        <taxon>Streptophyta</taxon>
        <taxon>Embryophyta</taxon>
        <taxon>Tracheophyta</taxon>
        <taxon>Spermatophyta</taxon>
        <taxon>Magnoliopsida</taxon>
        <taxon>Ranunculales</taxon>
        <taxon>Ranunculaceae</taxon>
        <taxon>Coptidoideae</taxon>
        <taxon>Coptis</taxon>
    </lineage>
</organism>
<dbReference type="SUPFAM" id="SSF54001">
    <property type="entry name" value="Cysteine proteinases"/>
    <property type="match status" value="1"/>
</dbReference>
<evidence type="ECO:0000313" key="4">
    <source>
        <dbReference type="EMBL" id="KAF9589922.1"/>
    </source>
</evidence>
<keyword evidence="2" id="KW-1015">Disulfide bond</keyword>
<comment type="caution">
    <text evidence="4">The sequence shown here is derived from an EMBL/GenBank/DDBJ whole genome shotgun (WGS) entry which is preliminary data.</text>
</comment>
<comment type="similarity">
    <text evidence="1">Belongs to the peptidase C1 family.</text>
</comment>